<dbReference type="PANTHER" id="PTHR42895:SF1">
    <property type="entry name" value="IRON-SULFUR CLUSTER PROTEIN"/>
    <property type="match status" value="1"/>
</dbReference>
<keyword evidence="1" id="KW-0479">Metal-binding</keyword>
<dbReference type="EMBL" id="CP001649">
    <property type="protein sequence ID" value="ACS80900.1"/>
    <property type="molecule type" value="Genomic_DNA"/>
</dbReference>
<dbReference type="GO" id="GO:0046872">
    <property type="term" value="F:metal ion binding"/>
    <property type="evidence" value="ECO:0007669"/>
    <property type="project" value="UniProtKB-KW"/>
</dbReference>
<dbReference type="PROSITE" id="PS00198">
    <property type="entry name" value="4FE4S_FER_1"/>
    <property type="match status" value="1"/>
</dbReference>
<protein>
    <submittedName>
        <fullName evidence="5">4Fe-4S ferredoxin iron-sulfur binding domain protein</fullName>
    </submittedName>
</protein>
<keyword evidence="3" id="KW-0411">Iron-sulfur</keyword>
<dbReference type="RefSeq" id="WP_015852716.1">
    <property type="nucleotide sequence ID" value="NC_012881.1"/>
</dbReference>
<dbReference type="PANTHER" id="PTHR42895">
    <property type="entry name" value="IRON-SULFUR CLUSTER-BINDING PROTEIN-RELATED"/>
    <property type="match status" value="1"/>
</dbReference>
<dbReference type="SUPFAM" id="SSF54862">
    <property type="entry name" value="4Fe-4S ferredoxins"/>
    <property type="match status" value="1"/>
</dbReference>
<gene>
    <name evidence="5" type="ordered locus">Desal_2848</name>
</gene>
<dbReference type="Pfam" id="PF13237">
    <property type="entry name" value="Fer4_10"/>
    <property type="match status" value="1"/>
</dbReference>
<dbReference type="InterPro" id="IPR017900">
    <property type="entry name" value="4Fe4S_Fe_S_CS"/>
</dbReference>
<evidence type="ECO:0000313" key="5">
    <source>
        <dbReference type="EMBL" id="ACS80900.1"/>
    </source>
</evidence>
<proteinExistence type="predicted"/>
<dbReference type="STRING" id="526222.Desal_2848"/>
<dbReference type="Proteomes" id="UP000002601">
    <property type="component" value="Chromosome"/>
</dbReference>
<dbReference type="Gene3D" id="3.30.70.20">
    <property type="match status" value="1"/>
</dbReference>
<dbReference type="SMR" id="C6C029"/>
<evidence type="ECO:0000256" key="3">
    <source>
        <dbReference type="ARBA" id="ARBA00023014"/>
    </source>
</evidence>
<dbReference type="HOGENOM" id="CLU_074768_0_0_7"/>
<feature type="domain" description="4Fe-4S ferredoxin-type" evidence="4">
    <location>
        <begin position="6"/>
        <end position="35"/>
    </location>
</feature>
<evidence type="ECO:0000256" key="1">
    <source>
        <dbReference type="ARBA" id="ARBA00022723"/>
    </source>
</evidence>
<dbReference type="OrthoDB" id="9795268at2"/>
<dbReference type="PROSITE" id="PS51379">
    <property type="entry name" value="4FE4S_FER_2"/>
    <property type="match status" value="2"/>
</dbReference>
<evidence type="ECO:0000259" key="4">
    <source>
        <dbReference type="PROSITE" id="PS51379"/>
    </source>
</evidence>
<organism evidence="5 6">
    <name type="scientific">Maridesulfovibrio salexigens (strain ATCC 14822 / DSM 2638 / NCIMB 8403 / VKM B-1763)</name>
    <name type="common">Desulfovibrio salexigens</name>
    <dbReference type="NCBI Taxonomy" id="526222"/>
    <lineage>
        <taxon>Bacteria</taxon>
        <taxon>Pseudomonadati</taxon>
        <taxon>Thermodesulfobacteriota</taxon>
        <taxon>Desulfovibrionia</taxon>
        <taxon>Desulfovibrionales</taxon>
        <taxon>Desulfovibrionaceae</taxon>
        <taxon>Maridesulfovibrio</taxon>
    </lineage>
</organism>
<keyword evidence="6" id="KW-1185">Reference proteome</keyword>
<evidence type="ECO:0000313" key="6">
    <source>
        <dbReference type="Proteomes" id="UP000002601"/>
    </source>
</evidence>
<sequence length="271" mass="28717">MKVLRKMISIDEDLCDGCGQCVPGCEEGALQIIDGKAKLVAEKYCDGLGACLGECPTGALKVIEVEADDFDPEAVKELLTEQGRAVPDHMPDPKSLHLDGPKAKPASGGCGCAGSRIEAFAPAASPCQQANVPTDAEAGPSHLTHWPIQIRLVPADAPFLKGADLLLTADCVAVSMPGYHERFLPGKKVLMGCPKFDDVQLYVQRLAEIFTVSGIKSITVLEMEVPCCSNFSRIVAAALKQAGADIPAEKIIVKRTGEIKAKTTLDQPVPL</sequence>
<keyword evidence="2" id="KW-0408">Iron</keyword>
<dbReference type="KEGG" id="dsa:Desal_2848"/>
<feature type="domain" description="4Fe-4S ferredoxin-type" evidence="4">
    <location>
        <begin position="36"/>
        <end position="65"/>
    </location>
</feature>
<name>C6C029_MARSD</name>
<dbReference type="InterPro" id="IPR052911">
    <property type="entry name" value="Corrinoid_activation_enz"/>
</dbReference>
<evidence type="ECO:0000256" key="2">
    <source>
        <dbReference type="ARBA" id="ARBA00023004"/>
    </source>
</evidence>
<dbReference type="GO" id="GO:0051536">
    <property type="term" value="F:iron-sulfur cluster binding"/>
    <property type="evidence" value="ECO:0007669"/>
    <property type="project" value="UniProtKB-KW"/>
</dbReference>
<dbReference type="AlphaFoldDB" id="C6C029"/>
<accession>C6C029</accession>
<reference evidence="5 6" key="1">
    <citation type="submission" date="2009-06" db="EMBL/GenBank/DDBJ databases">
        <title>Complete sequence of Desulfovibrio salexigens DSM 2638.</title>
        <authorList>
            <consortium name="US DOE Joint Genome Institute"/>
            <person name="Lucas S."/>
            <person name="Copeland A."/>
            <person name="Lapidus A."/>
            <person name="Glavina del Rio T."/>
            <person name="Tice H."/>
            <person name="Bruce D."/>
            <person name="Goodwin L."/>
            <person name="Pitluck S."/>
            <person name="Munk A.C."/>
            <person name="Brettin T."/>
            <person name="Detter J.C."/>
            <person name="Han C."/>
            <person name="Tapia R."/>
            <person name="Larimer F."/>
            <person name="Land M."/>
            <person name="Hauser L."/>
            <person name="Kyrpides N."/>
            <person name="Anderson I."/>
            <person name="Wall J.D."/>
            <person name="Arkin A.P."/>
            <person name="Dehal P."/>
            <person name="Chivian D."/>
            <person name="Giles B."/>
            <person name="Hazen T.C."/>
        </authorList>
    </citation>
    <scope>NUCLEOTIDE SEQUENCE [LARGE SCALE GENOMIC DNA]</scope>
    <source>
        <strain evidence="6">ATCC 14822 / DSM 2638 / NCIMB 8403 / VKM B-1763</strain>
    </source>
</reference>
<dbReference type="eggNOG" id="COG1145">
    <property type="taxonomic scope" value="Bacteria"/>
</dbReference>
<dbReference type="InterPro" id="IPR017896">
    <property type="entry name" value="4Fe4S_Fe-S-bd"/>
</dbReference>